<name>A0AAJ0MQ08_9PEZI</name>
<reference evidence="2 3" key="1">
    <citation type="journal article" date="2023" name="Mol. Phylogenet. Evol.">
        <title>Genome-scale phylogeny and comparative genomics of the fungal order Sordariales.</title>
        <authorList>
            <person name="Hensen N."/>
            <person name="Bonometti L."/>
            <person name="Westerberg I."/>
            <person name="Brannstrom I.O."/>
            <person name="Guillou S."/>
            <person name="Cros-Aarteil S."/>
            <person name="Calhoun S."/>
            <person name="Haridas S."/>
            <person name="Kuo A."/>
            <person name="Mondo S."/>
            <person name="Pangilinan J."/>
            <person name="Riley R."/>
            <person name="LaButti K."/>
            <person name="Andreopoulos B."/>
            <person name="Lipzen A."/>
            <person name="Chen C."/>
            <person name="Yan M."/>
            <person name="Daum C."/>
            <person name="Ng V."/>
            <person name="Clum A."/>
            <person name="Steindorff A."/>
            <person name="Ohm R.A."/>
            <person name="Martin F."/>
            <person name="Silar P."/>
            <person name="Natvig D.O."/>
            <person name="Lalanne C."/>
            <person name="Gautier V."/>
            <person name="Ament-Velasquez S.L."/>
            <person name="Kruys A."/>
            <person name="Hutchinson M.I."/>
            <person name="Powell A.J."/>
            <person name="Barry K."/>
            <person name="Miller A.N."/>
            <person name="Grigoriev I.V."/>
            <person name="Debuchy R."/>
            <person name="Gladieux P."/>
            <person name="Hiltunen Thoren M."/>
            <person name="Johannesson H."/>
        </authorList>
    </citation>
    <scope>NUCLEOTIDE SEQUENCE [LARGE SCALE GENOMIC DNA]</scope>
    <source>
        <strain evidence="2 3">FGSC 10403</strain>
    </source>
</reference>
<accession>A0AAJ0MQ08</accession>
<sequence length="211" mass="22462">MSHTSQGTCSSTGSSLERSSSPLSGFIHSSPIGLADHRAGLFTFTGTSDAMPRAAIGGCFRGGASSHPSYQPCEVNWAGLALPLSDASRVRVDGASSEWPDDSISYGFSLLVGGRQNRTSCVFACFASHAPPPPYRGTLWLELMSGNLPVVGGRKMETVQETRCQKSGSVYISDLLDACFSTGLFPPLGFQCIGMFERGILHLQANRCFLQ</sequence>
<protein>
    <submittedName>
        <fullName evidence="2">Uncharacterized protein</fullName>
    </submittedName>
</protein>
<feature type="region of interest" description="Disordered" evidence="1">
    <location>
        <begin position="1"/>
        <end position="22"/>
    </location>
</feature>
<dbReference type="RefSeq" id="XP_062691547.1">
    <property type="nucleotide sequence ID" value="XM_062837273.1"/>
</dbReference>
<dbReference type="EMBL" id="JAULSX010000005">
    <property type="protein sequence ID" value="KAK3490364.1"/>
    <property type="molecule type" value="Genomic_DNA"/>
</dbReference>
<keyword evidence="3" id="KW-1185">Reference proteome</keyword>
<organism evidence="2 3">
    <name type="scientific">Neurospora hispaniola</name>
    <dbReference type="NCBI Taxonomy" id="588809"/>
    <lineage>
        <taxon>Eukaryota</taxon>
        <taxon>Fungi</taxon>
        <taxon>Dikarya</taxon>
        <taxon>Ascomycota</taxon>
        <taxon>Pezizomycotina</taxon>
        <taxon>Sordariomycetes</taxon>
        <taxon>Sordariomycetidae</taxon>
        <taxon>Sordariales</taxon>
        <taxon>Sordariaceae</taxon>
        <taxon>Neurospora</taxon>
    </lineage>
</organism>
<evidence type="ECO:0000313" key="3">
    <source>
        <dbReference type="Proteomes" id="UP001285908"/>
    </source>
</evidence>
<comment type="caution">
    <text evidence="2">The sequence shown here is derived from an EMBL/GenBank/DDBJ whole genome shotgun (WGS) entry which is preliminary data.</text>
</comment>
<dbReference type="AlphaFoldDB" id="A0AAJ0MQ08"/>
<gene>
    <name evidence="2" type="ORF">B0T23DRAFT_381602</name>
</gene>
<dbReference type="GeneID" id="87874895"/>
<evidence type="ECO:0000256" key="1">
    <source>
        <dbReference type="SAM" id="MobiDB-lite"/>
    </source>
</evidence>
<evidence type="ECO:0000313" key="2">
    <source>
        <dbReference type="EMBL" id="KAK3490364.1"/>
    </source>
</evidence>
<proteinExistence type="predicted"/>
<dbReference type="Proteomes" id="UP001285908">
    <property type="component" value="Unassembled WGS sequence"/>
</dbReference>